<dbReference type="SUPFAM" id="SSF50978">
    <property type="entry name" value="WD40 repeat-like"/>
    <property type="match status" value="1"/>
</dbReference>
<feature type="domain" description="CDC20/Fizzy WD40" evidence="6">
    <location>
        <begin position="147"/>
        <end position="436"/>
    </location>
</feature>
<dbReference type="Gene3D" id="2.130.10.10">
    <property type="entry name" value="YVTN repeat-like/Quinoprotein amine dehydrogenase"/>
    <property type="match status" value="1"/>
</dbReference>
<dbReference type="PROSITE" id="PS50082">
    <property type="entry name" value="WD_REPEATS_2"/>
    <property type="match status" value="3"/>
</dbReference>
<accession>A0A6I8VE03</accession>
<keyword evidence="4" id="KW-0131">Cell cycle</keyword>
<dbReference type="GeneID" id="26533021"/>
<dbReference type="SMART" id="SM00320">
    <property type="entry name" value="WD40"/>
    <property type="match status" value="6"/>
</dbReference>
<proteinExistence type="inferred from homology"/>
<evidence type="ECO:0000256" key="2">
    <source>
        <dbReference type="ARBA" id="ARBA00022574"/>
    </source>
</evidence>
<evidence type="ECO:0000259" key="6">
    <source>
        <dbReference type="Pfam" id="PF24807"/>
    </source>
</evidence>
<dbReference type="PANTHER" id="PTHR19918:SF1">
    <property type="entry name" value="FIZZY-RELATED PROTEIN HOMOLOG"/>
    <property type="match status" value="1"/>
</dbReference>
<name>A0A6I8VE03_DROPS</name>
<dbReference type="GO" id="GO:1905786">
    <property type="term" value="P:positive regulation of anaphase-promoting complex-dependent catabolic process"/>
    <property type="evidence" value="ECO:0007669"/>
    <property type="project" value="TreeGrafter"/>
</dbReference>
<dbReference type="GO" id="GO:1990757">
    <property type="term" value="F:ubiquitin ligase activator activity"/>
    <property type="evidence" value="ECO:0007669"/>
    <property type="project" value="TreeGrafter"/>
</dbReference>
<dbReference type="InterPro" id="IPR015943">
    <property type="entry name" value="WD40/YVTN_repeat-like_dom_sf"/>
</dbReference>
<evidence type="ECO:0000313" key="7">
    <source>
        <dbReference type="Proteomes" id="UP000001819"/>
    </source>
</evidence>
<feature type="repeat" description="WD" evidence="5">
    <location>
        <begin position="193"/>
        <end position="234"/>
    </location>
</feature>
<dbReference type="GO" id="GO:0010997">
    <property type="term" value="F:anaphase-promoting complex binding"/>
    <property type="evidence" value="ECO:0007669"/>
    <property type="project" value="InterPro"/>
</dbReference>
<evidence type="ECO:0000256" key="3">
    <source>
        <dbReference type="ARBA" id="ARBA00022737"/>
    </source>
</evidence>
<evidence type="ECO:0000256" key="4">
    <source>
        <dbReference type="ARBA" id="ARBA00023306"/>
    </source>
</evidence>
<dbReference type="PANTHER" id="PTHR19918">
    <property type="entry name" value="CELL DIVISION CYCLE 20 CDC20 FIZZY -RELATED"/>
    <property type="match status" value="1"/>
</dbReference>
<keyword evidence="2 5" id="KW-0853">WD repeat</keyword>
<dbReference type="GO" id="GO:0005680">
    <property type="term" value="C:anaphase-promoting complex"/>
    <property type="evidence" value="ECO:0007669"/>
    <property type="project" value="TreeGrafter"/>
</dbReference>
<dbReference type="InterPro" id="IPR056150">
    <property type="entry name" value="WD40_CDC20-Fz"/>
</dbReference>
<dbReference type="GO" id="GO:0031145">
    <property type="term" value="P:anaphase-promoting complex-dependent catabolic process"/>
    <property type="evidence" value="ECO:0007669"/>
    <property type="project" value="TreeGrafter"/>
</dbReference>
<evidence type="ECO:0000256" key="1">
    <source>
        <dbReference type="ARBA" id="ARBA00006445"/>
    </source>
</evidence>
<feature type="repeat" description="WD" evidence="5">
    <location>
        <begin position="405"/>
        <end position="446"/>
    </location>
</feature>
<dbReference type="RefSeq" id="XP_015039152.1">
    <property type="nucleotide sequence ID" value="XM_015183666.2"/>
</dbReference>
<keyword evidence="3" id="KW-0677">Repeat</keyword>
<dbReference type="AlphaFoldDB" id="A0A6I8VE03"/>
<protein>
    <submittedName>
        <fullName evidence="8">Fizzy-related protein homolog</fullName>
    </submittedName>
</protein>
<sequence>MFQPEYEKRLLQGLGIPGASGREHSDLRCIPSRARNNWERNYHLTADPNPVIAEQLHNSPYACLLRNELLDSEVSSIDECKRSKNILLDTGDFTEKENIRVFGYGNYTPPNKTARHPFSRISEASRRLLCSPTSAVRRITRLPYKVLDAPELQDDFYLNALDWSSKDILGVGLGCSLYLWSAVDSQVTRLCDLSDEDNLITAVKWHSGGKELAVGTNHGSVAIWDVDREKQISSLSGHISRVTALDWRGNSLASGSRDRSILQRDIRTNTITSCLQGHSQEVCGLQWSPTWEYLASGGNDNRLLIWTAQSPEPLHKFTAHNAAVKALGWSPHKSGLLASGGGTADRCLRFWNVISGQMVQSVDTGSQISNLAWSRNSSELVTTHGFGQPQIVVWRYPSLKQVVNLSGHNRRVIYLAVSPDGKSIVTGGGDETLRFWNVFTERKQPQAPRSALNLFSNIR</sequence>
<organism evidence="7 8">
    <name type="scientific">Drosophila pseudoobscura pseudoobscura</name>
    <name type="common">Fruit fly</name>
    <dbReference type="NCBI Taxonomy" id="46245"/>
    <lineage>
        <taxon>Eukaryota</taxon>
        <taxon>Metazoa</taxon>
        <taxon>Ecdysozoa</taxon>
        <taxon>Arthropoda</taxon>
        <taxon>Hexapoda</taxon>
        <taxon>Insecta</taxon>
        <taxon>Pterygota</taxon>
        <taxon>Neoptera</taxon>
        <taxon>Endopterygota</taxon>
        <taxon>Diptera</taxon>
        <taxon>Brachycera</taxon>
        <taxon>Muscomorpha</taxon>
        <taxon>Ephydroidea</taxon>
        <taxon>Drosophilidae</taxon>
        <taxon>Drosophila</taxon>
        <taxon>Sophophora</taxon>
    </lineage>
</organism>
<dbReference type="Pfam" id="PF24807">
    <property type="entry name" value="WD40_CDC20-Fz"/>
    <property type="match status" value="1"/>
</dbReference>
<dbReference type="FunCoup" id="A0A6I8VE03">
    <property type="interactions" value="97"/>
</dbReference>
<keyword evidence="7" id="KW-1185">Reference proteome</keyword>
<reference evidence="7" key="1">
    <citation type="submission" date="2024-06" db="UniProtKB">
        <authorList>
            <consortium name="RefSeq"/>
        </authorList>
    </citation>
    <scope>NUCLEOTIDE SEQUENCE [LARGE SCALE GENOMIC DNA]</scope>
    <source>
        <strain evidence="7">MV2-25</strain>
    </source>
</reference>
<dbReference type="InterPro" id="IPR001680">
    <property type="entry name" value="WD40_rpt"/>
</dbReference>
<feature type="repeat" description="WD" evidence="5">
    <location>
        <begin position="275"/>
        <end position="316"/>
    </location>
</feature>
<dbReference type="Proteomes" id="UP000001819">
    <property type="component" value="Chromosome 3"/>
</dbReference>
<dbReference type="KEGG" id="dpo:26533021"/>
<dbReference type="Bgee" id="FBgn0272008">
    <property type="expression patterns" value="Expressed in male reproductive system and 2 other cell types or tissues"/>
</dbReference>
<evidence type="ECO:0000256" key="5">
    <source>
        <dbReference type="PROSITE-ProRule" id="PRU00221"/>
    </source>
</evidence>
<dbReference type="InParanoid" id="A0A6I8VE03"/>
<dbReference type="PROSITE" id="PS50294">
    <property type="entry name" value="WD_REPEATS_REGION"/>
    <property type="match status" value="2"/>
</dbReference>
<reference evidence="8" key="2">
    <citation type="submission" date="2025-08" db="UniProtKB">
        <authorList>
            <consortium name="RefSeq"/>
        </authorList>
    </citation>
    <scope>IDENTIFICATION</scope>
    <source>
        <strain evidence="8">MV-25-SWS-2005</strain>
        <tissue evidence="8">Whole body</tissue>
    </source>
</reference>
<dbReference type="InterPro" id="IPR033010">
    <property type="entry name" value="Cdc20/Fizzy"/>
</dbReference>
<dbReference type="InterPro" id="IPR036322">
    <property type="entry name" value="WD40_repeat_dom_sf"/>
</dbReference>
<dbReference type="CDD" id="cd00200">
    <property type="entry name" value="WD40"/>
    <property type="match status" value="1"/>
</dbReference>
<comment type="similarity">
    <text evidence="1">Belongs to the WD repeat CDC20/Fizzy family.</text>
</comment>
<dbReference type="InterPro" id="IPR019775">
    <property type="entry name" value="WD40_repeat_CS"/>
</dbReference>
<dbReference type="PROSITE" id="PS00678">
    <property type="entry name" value="WD_REPEATS_1"/>
    <property type="match status" value="1"/>
</dbReference>
<evidence type="ECO:0000313" key="8">
    <source>
        <dbReference type="RefSeq" id="XP_015039152.1"/>
    </source>
</evidence>
<gene>
    <name evidence="8" type="primary">fzr2</name>
</gene>